<proteinExistence type="predicted"/>
<dbReference type="PANTHER" id="PTHR23054">
    <property type="entry name" value="TERNARY COMPLEX FACTOR MIP1, LEUCINE-ZIPPER-RELATED"/>
    <property type="match status" value="1"/>
</dbReference>
<reference evidence="2" key="1">
    <citation type="submission" date="2019-07" db="EMBL/GenBank/DDBJ databases">
        <authorList>
            <person name="Dittberner H."/>
        </authorList>
    </citation>
    <scope>NUCLEOTIDE SEQUENCE [LARGE SCALE GENOMIC DNA]</scope>
</reference>
<gene>
    <name evidence="2" type="ORF">ANE_LOCUS22058</name>
</gene>
<protein>
    <recommendedName>
        <fullName evidence="4">Ternary complex factor MIP1 leucine-zipper domain-containing protein</fullName>
    </recommendedName>
</protein>
<evidence type="ECO:0000256" key="1">
    <source>
        <dbReference type="SAM" id="MobiDB-lite"/>
    </source>
</evidence>
<name>A0A565CDB6_9BRAS</name>
<accession>A0A565CDB6</accession>
<evidence type="ECO:0000313" key="3">
    <source>
        <dbReference type="Proteomes" id="UP000489600"/>
    </source>
</evidence>
<evidence type="ECO:0000313" key="2">
    <source>
        <dbReference type="EMBL" id="VVB11614.1"/>
    </source>
</evidence>
<dbReference type="EMBL" id="CABITT030000007">
    <property type="protein sequence ID" value="VVB11614.1"/>
    <property type="molecule type" value="Genomic_DNA"/>
</dbReference>
<keyword evidence="3" id="KW-1185">Reference proteome</keyword>
<dbReference type="PANTHER" id="PTHR23054:SF62">
    <property type="entry name" value="DUF547 DOMAIN-CONTAINING PROTEIN"/>
    <property type="match status" value="1"/>
</dbReference>
<sequence>MELSPLWDVDKAKCSNGWSMPKSNEELRREITELETEILQLERYILSLYRTSFGDLLPKLLRDDSLRCLKTRPLKPFTARFRKDRVSSFSETEKEKRSESGNPSLADLLGLNTPNKLFEEY</sequence>
<dbReference type="Proteomes" id="UP000489600">
    <property type="component" value="Unassembled WGS sequence"/>
</dbReference>
<dbReference type="OrthoDB" id="1112296at2759"/>
<evidence type="ECO:0008006" key="4">
    <source>
        <dbReference type="Google" id="ProtNLM"/>
    </source>
</evidence>
<feature type="region of interest" description="Disordered" evidence="1">
    <location>
        <begin position="85"/>
        <end position="121"/>
    </location>
</feature>
<dbReference type="AlphaFoldDB" id="A0A565CDB6"/>
<comment type="caution">
    <text evidence="2">The sequence shown here is derived from an EMBL/GenBank/DDBJ whole genome shotgun (WGS) entry which is preliminary data.</text>
</comment>
<organism evidence="2 3">
    <name type="scientific">Arabis nemorensis</name>
    <dbReference type="NCBI Taxonomy" id="586526"/>
    <lineage>
        <taxon>Eukaryota</taxon>
        <taxon>Viridiplantae</taxon>
        <taxon>Streptophyta</taxon>
        <taxon>Embryophyta</taxon>
        <taxon>Tracheophyta</taxon>
        <taxon>Spermatophyta</taxon>
        <taxon>Magnoliopsida</taxon>
        <taxon>eudicotyledons</taxon>
        <taxon>Gunneridae</taxon>
        <taxon>Pentapetalae</taxon>
        <taxon>rosids</taxon>
        <taxon>malvids</taxon>
        <taxon>Brassicales</taxon>
        <taxon>Brassicaceae</taxon>
        <taxon>Arabideae</taxon>
        <taxon>Arabis</taxon>
    </lineage>
</organism>